<feature type="domain" description="Metallo-beta-lactamase" evidence="2">
    <location>
        <begin position="138"/>
        <end position="337"/>
    </location>
</feature>
<dbReference type="InterPro" id="IPR036866">
    <property type="entry name" value="RibonucZ/Hydroxyglut_hydro"/>
</dbReference>
<dbReference type="RefSeq" id="WP_090492441.1">
    <property type="nucleotide sequence ID" value="NZ_BJVY01000016.1"/>
</dbReference>
<dbReference type="Pfam" id="PF12706">
    <property type="entry name" value="Lactamase_B_2"/>
    <property type="match status" value="1"/>
</dbReference>
<gene>
    <name evidence="3" type="ORF">MVI01_32930</name>
    <name evidence="4" type="ORF">SAMN04488504_11130</name>
</gene>
<dbReference type="InterPro" id="IPR001279">
    <property type="entry name" value="Metallo-B-lactamas"/>
</dbReference>
<dbReference type="EMBL" id="BJVY01000016">
    <property type="protein sequence ID" value="GEL71509.1"/>
    <property type="molecule type" value="Genomic_DNA"/>
</dbReference>
<dbReference type="GO" id="GO:0005737">
    <property type="term" value="C:cytoplasm"/>
    <property type="evidence" value="ECO:0007669"/>
    <property type="project" value="TreeGrafter"/>
</dbReference>
<keyword evidence="1" id="KW-0472">Membrane</keyword>
<proteinExistence type="predicted"/>
<dbReference type="PANTHER" id="PTHR15032">
    <property type="entry name" value="N-ACYL-PHOSPHATIDYLETHANOLAMINE-HYDROLYZING PHOSPHOLIPASE D"/>
    <property type="match status" value="1"/>
</dbReference>
<dbReference type="PANTHER" id="PTHR15032:SF4">
    <property type="entry name" value="N-ACYL-PHOSPHATIDYLETHANOLAMINE-HYDROLYZING PHOSPHOLIPASE D"/>
    <property type="match status" value="1"/>
</dbReference>
<feature type="transmembrane region" description="Helical" evidence="1">
    <location>
        <begin position="16"/>
        <end position="36"/>
    </location>
</feature>
<dbReference type="GO" id="GO:0016787">
    <property type="term" value="F:hydrolase activity"/>
    <property type="evidence" value="ECO:0007669"/>
    <property type="project" value="UniProtKB-KW"/>
</dbReference>
<evidence type="ECO:0000313" key="5">
    <source>
        <dbReference type="Proteomes" id="UP000198717"/>
    </source>
</evidence>
<dbReference type="EMBL" id="FNAJ01000011">
    <property type="protein sequence ID" value="SDE75101.1"/>
    <property type="molecule type" value="Genomic_DNA"/>
</dbReference>
<keyword evidence="5" id="KW-1185">Reference proteome</keyword>
<evidence type="ECO:0000313" key="6">
    <source>
        <dbReference type="Proteomes" id="UP000321224"/>
    </source>
</evidence>
<accession>A0A511HFV2</accession>
<protein>
    <submittedName>
        <fullName evidence="4">L-ascorbate metabolism protein UlaG, beta-lactamase superfamily</fullName>
    </submittedName>
    <submittedName>
        <fullName evidence="3">Zn-dependent hydrolase</fullName>
    </submittedName>
</protein>
<evidence type="ECO:0000313" key="3">
    <source>
        <dbReference type="EMBL" id="GEL71509.1"/>
    </source>
</evidence>
<comment type="caution">
    <text evidence="3">The sequence shown here is derived from an EMBL/GenBank/DDBJ whole genome shotgun (WGS) entry which is preliminary data.</text>
</comment>
<reference evidence="3 6" key="2">
    <citation type="submission" date="2019-07" db="EMBL/GenBank/DDBJ databases">
        <title>Whole genome shotgun sequence of Myxococcus virescens NBRC 100334.</title>
        <authorList>
            <person name="Hosoyama A."/>
            <person name="Uohara A."/>
            <person name="Ohji S."/>
            <person name="Ichikawa N."/>
        </authorList>
    </citation>
    <scope>NUCLEOTIDE SEQUENCE [LARGE SCALE GENOMIC DNA]</scope>
    <source>
        <strain evidence="3 6">NBRC 100334</strain>
    </source>
</reference>
<reference evidence="4 5" key="1">
    <citation type="submission" date="2016-10" db="EMBL/GenBank/DDBJ databases">
        <authorList>
            <person name="Varghese N."/>
            <person name="Submissions S."/>
        </authorList>
    </citation>
    <scope>NUCLEOTIDE SEQUENCE [LARGE SCALE GENOMIC DNA]</scope>
    <source>
        <strain evidence="4 5">DSM 2260</strain>
    </source>
</reference>
<dbReference type="SUPFAM" id="SSF56281">
    <property type="entry name" value="Metallo-hydrolase/oxidoreductase"/>
    <property type="match status" value="1"/>
</dbReference>
<name>A0A511HFV2_9BACT</name>
<keyword evidence="1" id="KW-0812">Transmembrane</keyword>
<keyword evidence="3" id="KW-0378">Hydrolase</keyword>
<keyword evidence="1" id="KW-1133">Transmembrane helix</keyword>
<organism evidence="3 6">
    <name type="scientific">Myxococcus virescens</name>
    <dbReference type="NCBI Taxonomy" id="83456"/>
    <lineage>
        <taxon>Bacteria</taxon>
        <taxon>Pseudomonadati</taxon>
        <taxon>Myxococcota</taxon>
        <taxon>Myxococcia</taxon>
        <taxon>Myxococcales</taxon>
        <taxon>Cystobacterineae</taxon>
        <taxon>Myxococcaceae</taxon>
        <taxon>Myxococcus</taxon>
    </lineage>
</organism>
<dbReference type="Proteomes" id="UP000198717">
    <property type="component" value="Unassembled WGS sequence"/>
</dbReference>
<dbReference type="Gene3D" id="3.60.15.10">
    <property type="entry name" value="Ribonuclease Z/Hydroxyacylglutathione hydrolase-like"/>
    <property type="match status" value="1"/>
</dbReference>
<evidence type="ECO:0000256" key="1">
    <source>
        <dbReference type="SAM" id="Phobius"/>
    </source>
</evidence>
<evidence type="ECO:0000313" key="4">
    <source>
        <dbReference type="EMBL" id="SDE75101.1"/>
    </source>
</evidence>
<evidence type="ECO:0000259" key="2">
    <source>
        <dbReference type="Pfam" id="PF12706"/>
    </source>
</evidence>
<sequence>MRDAFLGGGRPKRRGLWRYALGVMGLGVGVGALLTWTTTDGLQSFGARADGARLERMKASSRYQAGIFINTAGARLPQNGPDWGTLKEMLFGTQQRTPPSALPMERDVAAALAKPPESGLRVTWLGHSTLLVEIDGFRILTDPIWGERASPSTIAGPKRFHPPPLPLDALPDVDAVLLSHDHYDHLDMPTIRALVPRQVTFYAPLGVGAHLEKWGVPAERVVELDWWQEVSLGEGEGRLRMVATPAQHFSGRGLTDRNSTSWTSWTLLGSQHRVFFSGDTGLTEEFAEVGRRFGPFDVTMFEVGAFHPSWGSIHLGPQQALKAHEMVRGRTLLPIHWGTFNLALHAWDAPANELVAGARERGVSLLTPVLGRPVEPTRERADMAWWSTVQAAAVAGDAP</sequence>
<dbReference type="AlphaFoldDB" id="A0A511HFV2"/>
<dbReference type="Proteomes" id="UP000321224">
    <property type="component" value="Unassembled WGS sequence"/>
</dbReference>